<sequence>MKYFLCLTFIALSSIASSFAQINSGTVGKQMFYFDNKGKLKSPIKVFYFSPKANNPDMPIVVMLHGANRDASAYMDDLVNAATVFGCRIIAPEFDQEDYRGAEKYNLGNVYEKNKKTFLSPEKWSFSLIEPLFDHVVGQIKSNNKGYYLYGHSGGAQFVHRFLMFVNQHRVIKAAFANAGWYTLPDMNTEFPFGIKNSPVDQAQLARFFSTKVYVLLGMNDTLTDEKSYNTTDEAEAQGKTRFERGQYYYKTVKAKAEEMRLPLNWTEIYVPNVGHDNGNMGKFAFANFFMNIQQ</sequence>
<dbReference type="AlphaFoldDB" id="A0A443YRC9"/>
<name>A0A443YRC9_9SPHI</name>
<evidence type="ECO:0000313" key="2">
    <source>
        <dbReference type="EMBL" id="RWU06321.1"/>
    </source>
</evidence>
<feature type="signal peptide" evidence="1">
    <location>
        <begin position="1"/>
        <end position="20"/>
    </location>
</feature>
<evidence type="ECO:0000256" key="1">
    <source>
        <dbReference type="SAM" id="SignalP"/>
    </source>
</evidence>
<reference evidence="2 3" key="1">
    <citation type="submission" date="2018-06" db="EMBL/GenBank/DDBJ databases">
        <title>Pedobacter endophyticus sp. nov., an endophytic bacterium isolated from a leaf of Triticum aestivum.</title>
        <authorList>
            <person name="Zhang L."/>
        </authorList>
    </citation>
    <scope>NUCLEOTIDE SEQUENCE [LARGE SCALE GENOMIC DNA]</scope>
    <source>
        <strain evidence="2 3">CM134L-2</strain>
    </source>
</reference>
<keyword evidence="1" id="KW-0732">Signal</keyword>
<dbReference type="SUPFAM" id="SSF53474">
    <property type="entry name" value="alpha/beta-Hydrolases"/>
    <property type="match status" value="1"/>
</dbReference>
<protein>
    <recommendedName>
        <fullName evidence="4">Alpha/beta hydrolase</fullName>
    </recommendedName>
</protein>
<comment type="caution">
    <text evidence="2">The sequence shown here is derived from an EMBL/GenBank/DDBJ whole genome shotgun (WGS) entry which is preliminary data.</text>
</comment>
<dbReference type="InterPro" id="IPR029058">
    <property type="entry name" value="AB_hydrolase_fold"/>
</dbReference>
<dbReference type="RefSeq" id="WP_113647932.1">
    <property type="nucleotide sequence ID" value="NZ_QMHN01000004.1"/>
</dbReference>
<organism evidence="2 3">
    <name type="scientific">Pedobacter chitinilyticus</name>
    <dbReference type="NCBI Taxonomy" id="2233776"/>
    <lineage>
        <taxon>Bacteria</taxon>
        <taxon>Pseudomonadati</taxon>
        <taxon>Bacteroidota</taxon>
        <taxon>Sphingobacteriia</taxon>
        <taxon>Sphingobacteriales</taxon>
        <taxon>Sphingobacteriaceae</taxon>
        <taxon>Pedobacter</taxon>
    </lineage>
</organism>
<dbReference type="Gene3D" id="3.40.50.1820">
    <property type="entry name" value="alpha/beta hydrolase"/>
    <property type="match status" value="1"/>
</dbReference>
<dbReference type="EMBL" id="SAYW01000004">
    <property type="protein sequence ID" value="RWU06321.1"/>
    <property type="molecule type" value="Genomic_DNA"/>
</dbReference>
<dbReference type="OrthoDB" id="1094867at2"/>
<proteinExistence type="predicted"/>
<feature type="chain" id="PRO_5019178362" description="Alpha/beta hydrolase" evidence="1">
    <location>
        <begin position="21"/>
        <end position="295"/>
    </location>
</feature>
<evidence type="ECO:0008006" key="4">
    <source>
        <dbReference type="Google" id="ProtNLM"/>
    </source>
</evidence>
<accession>A0A443YRC9</accession>
<dbReference type="PANTHER" id="PTHR35560">
    <property type="entry name" value="BLL0132 PROTEIN"/>
    <property type="match status" value="1"/>
</dbReference>
<dbReference type="PANTHER" id="PTHR35560:SF3">
    <property type="entry name" value="PEPTIDASE S9 PROLYL OLIGOPEPTIDASE CATALYTIC DOMAIN-CONTAINING PROTEIN"/>
    <property type="match status" value="1"/>
</dbReference>
<evidence type="ECO:0000313" key="3">
    <source>
        <dbReference type="Proteomes" id="UP000284120"/>
    </source>
</evidence>
<gene>
    <name evidence="2" type="ORF">DPV69_13605</name>
</gene>
<keyword evidence="3" id="KW-1185">Reference proteome</keyword>
<dbReference type="Proteomes" id="UP000284120">
    <property type="component" value="Unassembled WGS sequence"/>
</dbReference>